<comment type="caution">
    <text evidence="8">The sequence shown here is derived from an EMBL/GenBank/DDBJ whole genome shotgun (WGS) entry which is preliminary data.</text>
</comment>
<evidence type="ECO:0000256" key="2">
    <source>
        <dbReference type="ARBA" id="ARBA00022679"/>
    </source>
</evidence>
<gene>
    <name evidence="8" type="ORF">Tsubulata_040020</name>
</gene>
<dbReference type="EC" id="2.5.1.25" evidence="1"/>
<evidence type="ECO:0000256" key="3">
    <source>
        <dbReference type="ARBA" id="ARBA00022691"/>
    </source>
</evidence>
<dbReference type="SMART" id="SM01144">
    <property type="entry name" value="DTW"/>
    <property type="match status" value="1"/>
</dbReference>
<dbReference type="GO" id="GO:0008033">
    <property type="term" value="P:tRNA processing"/>
    <property type="evidence" value="ECO:0007669"/>
    <property type="project" value="UniProtKB-KW"/>
</dbReference>
<dbReference type="EMBL" id="JAKUCV010000945">
    <property type="protein sequence ID" value="KAJ4848270.1"/>
    <property type="molecule type" value="Genomic_DNA"/>
</dbReference>
<reference evidence="8" key="2">
    <citation type="journal article" date="2023" name="Plants (Basel)">
        <title>Annotation of the Turnera subulata (Passifloraceae) Draft Genome Reveals the S-Locus Evolved after the Divergence of Turneroideae from Passifloroideae in a Stepwise Manner.</title>
        <authorList>
            <person name="Henning P.M."/>
            <person name="Roalson E.H."/>
            <person name="Mir W."/>
            <person name="McCubbin A.G."/>
            <person name="Shore J.S."/>
        </authorList>
    </citation>
    <scope>NUCLEOTIDE SEQUENCE</scope>
    <source>
        <strain evidence="8">F60SS</strain>
    </source>
</reference>
<evidence type="ECO:0000313" key="9">
    <source>
        <dbReference type="Proteomes" id="UP001141552"/>
    </source>
</evidence>
<dbReference type="Proteomes" id="UP001141552">
    <property type="component" value="Unassembled WGS sequence"/>
</dbReference>
<reference evidence="8" key="1">
    <citation type="submission" date="2022-02" db="EMBL/GenBank/DDBJ databases">
        <authorList>
            <person name="Henning P.M."/>
            <person name="McCubbin A.G."/>
            <person name="Shore J.S."/>
        </authorList>
    </citation>
    <scope>NUCLEOTIDE SEQUENCE</scope>
    <source>
        <strain evidence="8">F60SS</strain>
        <tissue evidence="8">Leaves</tissue>
    </source>
</reference>
<comment type="catalytic activity">
    <reaction evidence="6">
        <text>a uridine in tRNA + S-adenosyl-L-methionine = a 3-[(3S)-3-amino-3-carboxypropyl]uridine in tRNA + S-methyl-5'-thioadenosine + H(+)</text>
        <dbReference type="Rhea" id="RHEA:62432"/>
        <dbReference type="Rhea" id="RHEA-COMP:13339"/>
        <dbReference type="Rhea" id="RHEA-COMP:16092"/>
        <dbReference type="ChEBI" id="CHEBI:15378"/>
        <dbReference type="ChEBI" id="CHEBI:17509"/>
        <dbReference type="ChEBI" id="CHEBI:59789"/>
        <dbReference type="ChEBI" id="CHEBI:65315"/>
        <dbReference type="ChEBI" id="CHEBI:82930"/>
        <dbReference type="EC" id="2.5.1.25"/>
    </reaction>
</comment>
<dbReference type="PANTHER" id="PTHR21392:SF0">
    <property type="entry name" value="TRNA-URIDINE AMINOCARBOXYPROPYLTRANSFERASE 2"/>
    <property type="match status" value="1"/>
</dbReference>
<evidence type="ECO:0000259" key="7">
    <source>
        <dbReference type="SMART" id="SM01144"/>
    </source>
</evidence>
<keyword evidence="2" id="KW-0808">Transferase</keyword>
<evidence type="ECO:0000256" key="5">
    <source>
        <dbReference type="ARBA" id="ARBA00034489"/>
    </source>
</evidence>
<comment type="similarity">
    <text evidence="5">Belongs to the TDD superfamily. DTWD2 family.</text>
</comment>
<evidence type="ECO:0000256" key="4">
    <source>
        <dbReference type="ARBA" id="ARBA00022694"/>
    </source>
</evidence>
<keyword evidence="9" id="KW-1185">Reference proteome</keyword>
<evidence type="ECO:0000256" key="1">
    <source>
        <dbReference type="ARBA" id="ARBA00012386"/>
    </source>
</evidence>
<dbReference type="PANTHER" id="PTHR21392">
    <property type="entry name" value="TRNA-URIDINE AMINOCARBOXYPROPYLTRANSFERASE 2"/>
    <property type="match status" value="1"/>
</dbReference>
<evidence type="ECO:0000313" key="8">
    <source>
        <dbReference type="EMBL" id="KAJ4848270.1"/>
    </source>
</evidence>
<sequence>MAVQLPFGIQSAIPTHHYAALPSILKPLHLQNMNPPPKFKTLQMMAAPFSPRPVCPNCSKPSSLCLCLRFRNPGLDNKVSVTILQHRKERNHPLNSARIARLGLANVSVKTISDVIFDARITIRLLQRQSGHNGFKRLEFDEVLKKRETQKMRIDYLSENSFVREELNSCCEFKGTVFTEENEPRTDEVVDEPIISAVIKEKKRPKFDQILGSQVAADAFSKGFVVQRFQKRQKFWCEELEEYEEFEIVVPSGSLLLFPSQNALSIDEVKGMDVDVNNLIVLDGTWTKARRMYWENPWLRLLPHLKLDVDMRSLYGEVRPQPKAGYLSTIESIVYTLKMLGDNPESLDNLLDVFESMVEDQRRCQYEAMSKRSSI</sequence>
<dbReference type="Pfam" id="PF03942">
    <property type="entry name" value="DTW"/>
    <property type="match status" value="2"/>
</dbReference>
<accession>A0A9Q0GFU9</accession>
<name>A0A9Q0GFU9_9ROSI</name>
<dbReference type="InterPro" id="IPR039262">
    <property type="entry name" value="DTWD2/TAPT"/>
</dbReference>
<evidence type="ECO:0000256" key="6">
    <source>
        <dbReference type="ARBA" id="ARBA00048718"/>
    </source>
</evidence>
<protein>
    <recommendedName>
        <fullName evidence="1">tRNA-uridine aminocarboxypropyltransferase</fullName>
        <ecNumber evidence="1">2.5.1.25</ecNumber>
    </recommendedName>
</protein>
<dbReference type="OrthoDB" id="408541at2759"/>
<keyword evidence="3" id="KW-0949">S-adenosyl-L-methionine</keyword>
<keyword evidence="4" id="KW-0819">tRNA processing</keyword>
<feature type="domain" description="DTW" evidence="7">
    <location>
        <begin position="51"/>
        <end position="366"/>
    </location>
</feature>
<proteinExistence type="inferred from homology"/>
<dbReference type="InterPro" id="IPR005636">
    <property type="entry name" value="DTW"/>
</dbReference>
<organism evidence="8 9">
    <name type="scientific">Turnera subulata</name>
    <dbReference type="NCBI Taxonomy" id="218843"/>
    <lineage>
        <taxon>Eukaryota</taxon>
        <taxon>Viridiplantae</taxon>
        <taxon>Streptophyta</taxon>
        <taxon>Embryophyta</taxon>
        <taxon>Tracheophyta</taxon>
        <taxon>Spermatophyta</taxon>
        <taxon>Magnoliopsida</taxon>
        <taxon>eudicotyledons</taxon>
        <taxon>Gunneridae</taxon>
        <taxon>Pentapetalae</taxon>
        <taxon>rosids</taxon>
        <taxon>fabids</taxon>
        <taxon>Malpighiales</taxon>
        <taxon>Passifloraceae</taxon>
        <taxon>Turnera</taxon>
    </lineage>
</organism>
<dbReference type="GO" id="GO:0016432">
    <property type="term" value="F:tRNA-uridine aminocarboxypropyltransferase activity"/>
    <property type="evidence" value="ECO:0007669"/>
    <property type="project" value="UniProtKB-EC"/>
</dbReference>
<dbReference type="AlphaFoldDB" id="A0A9Q0GFU9"/>